<dbReference type="Proteomes" id="UP000652477">
    <property type="component" value="Unassembled WGS sequence"/>
</dbReference>
<dbReference type="Gene3D" id="6.10.140.1630">
    <property type="match status" value="1"/>
</dbReference>
<reference evidence="1" key="1">
    <citation type="submission" date="2020-08" db="EMBL/GenBank/DDBJ databases">
        <title>Genome public.</title>
        <authorList>
            <person name="Liu C."/>
            <person name="Sun Q."/>
        </authorList>
    </citation>
    <scope>NUCLEOTIDE SEQUENCE</scope>
    <source>
        <strain evidence="1">NSJ-55</strain>
    </source>
</reference>
<dbReference type="RefSeq" id="WP_186874846.1">
    <property type="nucleotide sequence ID" value="NZ_JACOPF010000001.1"/>
</dbReference>
<comment type="caution">
    <text evidence="1">The sequence shown here is derived from an EMBL/GenBank/DDBJ whole genome shotgun (WGS) entry which is preliminary data.</text>
</comment>
<organism evidence="1 2">
    <name type="scientific">Mediterraneibacter hominis</name>
    <dbReference type="NCBI Taxonomy" id="2763054"/>
    <lineage>
        <taxon>Bacteria</taxon>
        <taxon>Bacillati</taxon>
        <taxon>Bacillota</taxon>
        <taxon>Clostridia</taxon>
        <taxon>Lachnospirales</taxon>
        <taxon>Lachnospiraceae</taxon>
        <taxon>Mediterraneibacter</taxon>
    </lineage>
</organism>
<accession>A0A923RPA5</accession>
<sequence>MAYSKKTWVDDEVISKDALNNMESGIESASKGIPSTATKTKAGLVKQSSVVNVVSAENAGTVGAEFNQAEVQKVATLADANKTAINAVIEALKTSGIMASS</sequence>
<dbReference type="AlphaFoldDB" id="A0A923RPA5"/>
<name>A0A923RPA5_9FIRM</name>
<dbReference type="EMBL" id="JACOPF010000001">
    <property type="protein sequence ID" value="MBC5688216.1"/>
    <property type="molecule type" value="Genomic_DNA"/>
</dbReference>
<protein>
    <recommendedName>
        <fullName evidence="3">Head fiber protein</fullName>
    </recommendedName>
</protein>
<evidence type="ECO:0008006" key="3">
    <source>
        <dbReference type="Google" id="ProtNLM"/>
    </source>
</evidence>
<keyword evidence="2" id="KW-1185">Reference proteome</keyword>
<evidence type="ECO:0000313" key="2">
    <source>
        <dbReference type="Proteomes" id="UP000652477"/>
    </source>
</evidence>
<evidence type="ECO:0000313" key="1">
    <source>
        <dbReference type="EMBL" id="MBC5688216.1"/>
    </source>
</evidence>
<proteinExistence type="predicted"/>
<gene>
    <name evidence="1" type="ORF">H8S37_04640</name>
</gene>